<feature type="chain" id="PRO_5003320813" evidence="1">
    <location>
        <begin position="21"/>
        <end position="622"/>
    </location>
</feature>
<proteinExistence type="predicted"/>
<dbReference type="RefSeq" id="WP_006270817.1">
    <property type="nucleotide sequence ID" value="NZ_GL883076.1"/>
</dbReference>
<name>F4QG41_9CAUL</name>
<dbReference type="HOGENOM" id="CLU_434657_0_0_5"/>
<dbReference type="eggNOG" id="ENOG502Z9Z1">
    <property type="taxonomic scope" value="Bacteria"/>
</dbReference>
<dbReference type="OrthoDB" id="5297981at2"/>
<feature type="signal peptide" evidence="1">
    <location>
        <begin position="1"/>
        <end position="20"/>
    </location>
</feature>
<dbReference type="Pfam" id="PF06986">
    <property type="entry name" value="F_T4SS_TraN"/>
    <property type="match status" value="1"/>
</dbReference>
<keyword evidence="3" id="KW-1185">Reference proteome</keyword>
<dbReference type="EMBL" id="GL883076">
    <property type="protein sequence ID" value="EGF93852.1"/>
    <property type="molecule type" value="Genomic_DNA"/>
</dbReference>
<reference evidence="3" key="1">
    <citation type="submission" date="2011-03" db="EMBL/GenBank/DDBJ databases">
        <title>Draft genome sequence of Brevundimonas diminuta.</title>
        <authorList>
            <person name="Brown P.J.B."/>
            <person name="Buechlein A."/>
            <person name="Hemmerich C."/>
            <person name="Brun Y.V."/>
        </authorList>
    </citation>
    <scope>NUCLEOTIDE SEQUENCE [LARGE SCALE GENOMIC DNA]</scope>
    <source>
        <strain evidence="3">C19</strain>
    </source>
</reference>
<evidence type="ECO:0000256" key="1">
    <source>
        <dbReference type="SAM" id="SignalP"/>
    </source>
</evidence>
<dbReference type="STRING" id="715226.ABI_00840"/>
<evidence type="ECO:0000313" key="3">
    <source>
        <dbReference type="Proteomes" id="UP000006512"/>
    </source>
</evidence>
<keyword evidence="1" id="KW-0732">Signal</keyword>
<protein>
    <submittedName>
        <fullName evidence="2">Protein traN</fullName>
    </submittedName>
</protein>
<sequence>MRCLASTALLLLVFFSQALAQTYQPPNLAEFRTALDRANSAAVSNDIAANMPGYQGAASDLQAKSGEEVATLQRDGAVASSTNVMKPAIVHSNAYVAANPVSENAAWVKGALGVANDPTPSAGGVTGTTSTTCHAQRGGTDQATIYTCESGNNVVTTSQACQTYQDIALTSATRTCQTDSYYEAQASYANIGDFTEAHQCVIFAGPGGLNTGIGCGVMISQINGGNCAPPKQIGSTSNYLQYCKTAYTGITGITYLGRKADTCSAQRADTGCTNSSEICSAWIDQASGTCGAKTVTYTCANAGYVDNGLNVTACAAFSGNPACTLGTSTCTQHASDVPDIMAALALPADFCLKSTLTYSCDSVASTGSNCEVPGGCVLKEQNCIDPNYDGSSPCQTYDHVYACQAAVVTPPSANGAICDSSWVNGTAIIATADDPDNDLPQALSAINALKEASGSYGSSGTLTIFGGDGLKCGKSIGGLSNCCKDSGLLLDANLTSCNADEKKLAAEQKKKACHYIGTYCSNKSLFGCLMKKMTYCCYGSVLGRIVEEAGHSQLGISWGDAKNPQCGGFSVSQFQQIDLSNVDFSDFYDDKLAQLADNDPNSTVAAITASINSMSTSRTPQK</sequence>
<dbReference type="AlphaFoldDB" id="F4QG41"/>
<organism evidence="2 3">
    <name type="scientific">Asticcacaulis biprosthecium C19</name>
    <dbReference type="NCBI Taxonomy" id="715226"/>
    <lineage>
        <taxon>Bacteria</taxon>
        <taxon>Pseudomonadati</taxon>
        <taxon>Pseudomonadota</taxon>
        <taxon>Alphaproteobacteria</taxon>
        <taxon>Caulobacterales</taxon>
        <taxon>Caulobacteraceae</taxon>
        <taxon>Asticcacaulis</taxon>
    </lineage>
</organism>
<gene>
    <name evidence="2" type="ORF">ABI_00840</name>
</gene>
<dbReference type="InterPro" id="IPR014121">
    <property type="entry name" value="TraN_Ftype"/>
</dbReference>
<dbReference type="Proteomes" id="UP000006512">
    <property type="component" value="Unassembled WGS sequence"/>
</dbReference>
<evidence type="ECO:0000313" key="2">
    <source>
        <dbReference type="EMBL" id="EGF93852.1"/>
    </source>
</evidence>
<accession>F4QG41</accession>